<evidence type="ECO:0000313" key="2">
    <source>
        <dbReference type="EMBL" id="CDW81585.1"/>
    </source>
</evidence>
<keyword evidence="1" id="KW-1133">Transmembrane helix</keyword>
<keyword evidence="1" id="KW-0812">Transmembrane</keyword>
<dbReference type="InParanoid" id="A0A078AH31"/>
<protein>
    <submittedName>
        <fullName evidence="2">Uncharacterized protein</fullName>
    </submittedName>
</protein>
<name>A0A078AH31_STYLE</name>
<evidence type="ECO:0000313" key="3">
    <source>
        <dbReference type="Proteomes" id="UP000039865"/>
    </source>
</evidence>
<organism evidence="2 3">
    <name type="scientific">Stylonychia lemnae</name>
    <name type="common">Ciliate</name>
    <dbReference type="NCBI Taxonomy" id="5949"/>
    <lineage>
        <taxon>Eukaryota</taxon>
        <taxon>Sar</taxon>
        <taxon>Alveolata</taxon>
        <taxon>Ciliophora</taxon>
        <taxon>Intramacronucleata</taxon>
        <taxon>Spirotrichea</taxon>
        <taxon>Stichotrichia</taxon>
        <taxon>Sporadotrichida</taxon>
        <taxon>Oxytrichidae</taxon>
        <taxon>Stylonychinae</taxon>
        <taxon>Stylonychia</taxon>
    </lineage>
</organism>
<reference evidence="2 3" key="1">
    <citation type="submission" date="2014-06" db="EMBL/GenBank/DDBJ databases">
        <authorList>
            <person name="Swart Estienne"/>
        </authorList>
    </citation>
    <scope>NUCLEOTIDE SEQUENCE [LARGE SCALE GENOMIC DNA]</scope>
    <source>
        <strain evidence="2 3">130c</strain>
    </source>
</reference>
<feature type="transmembrane region" description="Helical" evidence="1">
    <location>
        <begin position="40"/>
        <end position="60"/>
    </location>
</feature>
<dbReference type="Proteomes" id="UP000039865">
    <property type="component" value="Unassembled WGS sequence"/>
</dbReference>
<dbReference type="EMBL" id="CCKQ01010077">
    <property type="protein sequence ID" value="CDW81585.1"/>
    <property type="molecule type" value="Genomic_DNA"/>
</dbReference>
<keyword evidence="3" id="KW-1185">Reference proteome</keyword>
<feature type="transmembrane region" description="Helical" evidence="1">
    <location>
        <begin position="66"/>
        <end position="84"/>
    </location>
</feature>
<keyword evidence="1" id="KW-0472">Membrane</keyword>
<feature type="transmembrane region" description="Helical" evidence="1">
    <location>
        <begin position="12"/>
        <end position="28"/>
    </location>
</feature>
<sequence length="129" mass="15185">MFEDNCSNQYKLFRTLMLIIYLILSSLDKKISLIQIMKCLFQEILVFMVITTLFGRSIFLSDYLNLFWLKLKLVVLLLLAYFGSSKHLMDWNKLDFPFWVILFGFVGVGLIEILELINNNLSQKGYKIV</sequence>
<feature type="transmembrane region" description="Helical" evidence="1">
    <location>
        <begin position="96"/>
        <end position="117"/>
    </location>
</feature>
<accession>A0A078AH31</accession>
<dbReference type="AlphaFoldDB" id="A0A078AH31"/>
<evidence type="ECO:0000256" key="1">
    <source>
        <dbReference type="SAM" id="Phobius"/>
    </source>
</evidence>
<gene>
    <name evidence="2" type="primary">Contig19562.g20739</name>
    <name evidence="2" type="ORF">STYLEM_10604</name>
</gene>
<proteinExistence type="predicted"/>